<dbReference type="PANTHER" id="PTHR43547">
    <property type="entry name" value="TWO-COMPONENT HISTIDINE KINASE"/>
    <property type="match status" value="1"/>
</dbReference>
<dbReference type="InterPro" id="IPR005467">
    <property type="entry name" value="His_kinase_dom"/>
</dbReference>
<keyword evidence="3 4" id="KW-0597">Phosphoprotein</keyword>
<dbReference type="SUPFAM" id="SSF52172">
    <property type="entry name" value="CheY-like"/>
    <property type="match status" value="1"/>
</dbReference>
<feature type="domain" description="Response regulatory" evidence="7">
    <location>
        <begin position="20"/>
        <end position="138"/>
    </location>
</feature>
<evidence type="ECO:0000256" key="5">
    <source>
        <dbReference type="SAM" id="Coils"/>
    </source>
</evidence>
<dbReference type="InterPro" id="IPR036890">
    <property type="entry name" value="HATPase_C_sf"/>
</dbReference>
<feature type="modified residue" description="4-aspartylphosphate" evidence="4">
    <location>
        <position position="70"/>
    </location>
</feature>
<evidence type="ECO:0000256" key="1">
    <source>
        <dbReference type="ARBA" id="ARBA00000085"/>
    </source>
</evidence>
<name>A0A9X1I9U6_9PROT</name>
<dbReference type="PRINTS" id="PR00344">
    <property type="entry name" value="BCTRLSENSOR"/>
</dbReference>
<comment type="catalytic activity">
    <reaction evidence="1">
        <text>ATP + protein L-histidine = ADP + protein N-phospho-L-histidine.</text>
        <dbReference type="EC" id="2.7.13.3"/>
    </reaction>
</comment>
<dbReference type="PROSITE" id="PS50110">
    <property type="entry name" value="RESPONSE_REGULATORY"/>
    <property type="match status" value="1"/>
</dbReference>
<proteinExistence type="predicted"/>
<keyword evidence="5" id="KW-0175">Coiled coil</keyword>
<gene>
    <name evidence="8" type="ORF">LHA35_01300</name>
</gene>
<dbReference type="SMART" id="SM00388">
    <property type="entry name" value="HisKA"/>
    <property type="match status" value="1"/>
</dbReference>
<sequence length="414" mass="43659">MHNENGPGQRRPSPGRPGLSVLVVDDEPMLAEELSDGLREEGFEVATTNSAAAALALLRADPGIGVLVSDIRMPGGSGLSLAAEVLATEPDATARGVVLITAHGSMDQAVEAMRSGVSDFLTKPFGLPEAARAVRAAMERALARRAAAAERAAIGARLQEAEEERSALAGRLSAALGKLEAARPSLPPEVGETEDRLRLLAHELRTPLVPVIGFAELLEGGHARTPEAAQSYGLHLREAGERLLETVDKLLTWERLRGESRGSLEMVDVHGLLTEAVARTRRLAAARDVHVVIGPLLCLPLRAEAGDLAAALAGLLDNAIHATPQHGTVELGAEQMGRVLRLVVRDRGHGMSDALLADAGRPFAVEGSALNRRREGLGLGLAIARRVAERHGGRLSLRPRPEGGIEAALELPTE</sequence>
<dbReference type="InterPro" id="IPR003661">
    <property type="entry name" value="HisK_dim/P_dom"/>
</dbReference>
<accession>A0A9X1I9U6</accession>
<dbReference type="SMART" id="SM00387">
    <property type="entry name" value="HATPase_c"/>
    <property type="match status" value="1"/>
</dbReference>
<dbReference type="Pfam" id="PF00072">
    <property type="entry name" value="Response_reg"/>
    <property type="match status" value="1"/>
</dbReference>
<evidence type="ECO:0000256" key="2">
    <source>
        <dbReference type="ARBA" id="ARBA00012438"/>
    </source>
</evidence>
<dbReference type="InterPro" id="IPR003594">
    <property type="entry name" value="HATPase_dom"/>
</dbReference>
<dbReference type="CDD" id="cd00082">
    <property type="entry name" value="HisKA"/>
    <property type="match status" value="1"/>
</dbReference>
<feature type="domain" description="Histidine kinase" evidence="6">
    <location>
        <begin position="199"/>
        <end position="414"/>
    </location>
</feature>
<dbReference type="RefSeq" id="WP_226603500.1">
    <property type="nucleotide sequence ID" value="NZ_JAJAQI010000001.1"/>
</dbReference>
<keyword evidence="8" id="KW-0808">Transferase</keyword>
<dbReference type="Gene3D" id="3.30.565.10">
    <property type="entry name" value="Histidine kinase-like ATPase, C-terminal domain"/>
    <property type="match status" value="1"/>
</dbReference>
<dbReference type="InterPro" id="IPR036097">
    <property type="entry name" value="HisK_dim/P_sf"/>
</dbReference>
<evidence type="ECO:0000256" key="3">
    <source>
        <dbReference type="ARBA" id="ARBA00022553"/>
    </source>
</evidence>
<protein>
    <recommendedName>
        <fullName evidence="2">histidine kinase</fullName>
        <ecNumber evidence="2">2.7.13.3</ecNumber>
    </recommendedName>
</protein>
<dbReference type="GO" id="GO:0000155">
    <property type="term" value="F:phosphorelay sensor kinase activity"/>
    <property type="evidence" value="ECO:0007669"/>
    <property type="project" value="InterPro"/>
</dbReference>
<dbReference type="EC" id="2.7.13.3" evidence="2"/>
<dbReference type="SUPFAM" id="SSF47384">
    <property type="entry name" value="Homodimeric domain of signal transducing histidine kinase"/>
    <property type="match status" value="1"/>
</dbReference>
<dbReference type="InterPro" id="IPR011006">
    <property type="entry name" value="CheY-like_superfamily"/>
</dbReference>
<keyword evidence="8" id="KW-0418">Kinase</keyword>
<evidence type="ECO:0000259" key="7">
    <source>
        <dbReference type="PROSITE" id="PS50110"/>
    </source>
</evidence>
<evidence type="ECO:0000256" key="4">
    <source>
        <dbReference type="PROSITE-ProRule" id="PRU00169"/>
    </source>
</evidence>
<dbReference type="PANTHER" id="PTHR43547:SF2">
    <property type="entry name" value="HYBRID SIGNAL TRANSDUCTION HISTIDINE KINASE C"/>
    <property type="match status" value="1"/>
</dbReference>
<dbReference type="Pfam" id="PF02518">
    <property type="entry name" value="HATPase_c"/>
    <property type="match status" value="1"/>
</dbReference>
<dbReference type="Proteomes" id="UP001139311">
    <property type="component" value="Unassembled WGS sequence"/>
</dbReference>
<reference evidence="8" key="1">
    <citation type="submission" date="2021-10" db="EMBL/GenBank/DDBJ databases">
        <title>Roseicella aerolatum sp. nov., isolated from aerosols of e-waste dismantling site.</title>
        <authorList>
            <person name="Qin T."/>
        </authorList>
    </citation>
    <scope>NUCLEOTIDE SEQUENCE</scope>
    <source>
        <strain evidence="8">GB24</strain>
    </source>
</reference>
<dbReference type="Gene3D" id="1.10.287.130">
    <property type="match status" value="1"/>
</dbReference>
<dbReference type="CDD" id="cd00075">
    <property type="entry name" value="HATPase"/>
    <property type="match status" value="1"/>
</dbReference>
<dbReference type="PROSITE" id="PS50109">
    <property type="entry name" value="HIS_KIN"/>
    <property type="match status" value="1"/>
</dbReference>
<evidence type="ECO:0000313" key="8">
    <source>
        <dbReference type="EMBL" id="MCB4820366.1"/>
    </source>
</evidence>
<dbReference type="AlphaFoldDB" id="A0A9X1I9U6"/>
<dbReference type="EMBL" id="JAJAQI010000001">
    <property type="protein sequence ID" value="MCB4820366.1"/>
    <property type="molecule type" value="Genomic_DNA"/>
</dbReference>
<comment type="caution">
    <text evidence="8">The sequence shown here is derived from an EMBL/GenBank/DDBJ whole genome shotgun (WGS) entry which is preliminary data.</text>
</comment>
<dbReference type="Gene3D" id="3.40.50.2300">
    <property type="match status" value="1"/>
</dbReference>
<dbReference type="InterPro" id="IPR004358">
    <property type="entry name" value="Sig_transdc_His_kin-like_C"/>
</dbReference>
<evidence type="ECO:0000313" key="9">
    <source>
        <dbReference type="Proteomes" id="UP001139311"/>
    </source>
</evidence>
<keyword evidence="9" id="KW-1185">Reference proteome</keyword>
<evidence type="ECO:0000259" key="6">
    <source>
        <dbReference type="PROSITE" id="PS50109"/>
    </source>
</evidence>
<dbReference type="InterPro" id="IPR001789">
    <property type="entry name" value="Sig_transdc_resp-reg_receiver"/>
</dbReference>
<dbReference type="Pfam" id="PF00512">
    <property type="entry name" value="HisKA"/>
    <property type="match status" value="1"/>
</dbReference>
<organism evidence="8 9">
    <name type="scientific">Roseicella aerolata</name>
    <dbReference type="NCBI Taxonomy" id="2883479"/>
    <lineage>
        <taxon>Bacteria</taxon>
        <taxon>Pseudomonadati</taxon>
        <taxon>Pseudomonadota</taxon>
        <taxon>Alphaproteobacteria</taxon>
        <taxon>Acetobacterales</taxon>
        <taxon>Roseomonadaceae</taxon>
        <taxon>Roseicella</taxon>
    </lineage>
</organism>
<dbReference type="SUPFAM" id="SSF55874">
    <property type="entry name" value="ATPase domain of HSP90 chaperone/DNA topoisomerase II/histidine kinase"/>
    <property type="match status" value="1"/>
</dbReference>
<feature type="coiled-coil region" evidence="5">
    <location>
        <begin position="144"/>
        <end position="178"/>
    </location>
</feature>
<dbReference type="SMART" id="SM00448">
    <property type="entry name" value="REC"/>
    <property type="match status" value="1"/>
</dbReference>